<gene>
    <name evidence="1" type="ORF">GPZ80_11835</name>
</gene>
<reference evidence="1 2" key="1">
    <citation type="submission" date="2020-06" db="EMBL/GenBank/DDBJ databases">
        <title>Actinokineospora xiongansis sp. nov., isolated from soil of Baiyangdian.</title>
        <authorList>
            <person name="Zhang X."/>
        </authorList>
    </citation>
    <scope>NUCLEOTIDE SEQUENCE [LARGE SCALE GENOMIC DNA]</scope>
    <source>
        <strain evidence="1 2">HBU206404</strain>
    </source>
</reference>
<accession>A0ABR7L649</accession>
<protein>
    <submittedName>
        <fullName evidence="1">DUF2750 domain-containing protein</fullName>
    </submittedName>
</protein>
<dbReference type="Proteomes" id="UP000734823">
    <property type="component" value="Unassembled WGS sequence"/>
</dbReference>
<proteinExistence type="predicted"/>
<evidence type="ECO:0000313" key="2">
    <source>
        <dbReference type="Proteomes" id="UP000734823"/>
    </source>
</evidence>
<sequence length="145" mass="16152">MSERWRPDHVAPLPEREIAALLAADGRARTRYFLSKAIDNAWVCAWGDQDGVTMWEDSEGSETIAFWPHPVYAERCYEGDEDRNDTDGPLFYRLDHVLTVSLPILRADGTKIGIFPVGNTFADVLSVDDFASMMESALGGVIDIS</sequence>
<evidence type="ECO:0000313" key="1">
    <source>
        <dbReference type="EMBL" id="MBC6447861.1"/>
    </source>
</evidence>
<dbReference type="InterPro" id="IPR021284">
    <property type="entry name" value="DUF2750"/>
</dbReference>
<dbReference type="Pfam" id="PF11042">
    <property type="entry name" value="DUF2750"/>
    <property type="match status" value="1"/>
</dbReference>
<dbReference type="EMBL" id="JABVED010000005">
    <property type="protein sequence ID" value="MBC6447861.1"/>
    <property type="molecule type" value="Genomic_DNA"/>
</dbReference>
<comment type="caution">
    <text evidence="1">The sequence shown here is derived from an EMBL/GenBank/DDBJ whole genome shotgun (WGS) entry which is preliminary data.</text>
</comment>
<organism evidence="1 2">
    <name type="scientific">Actinokineospora xionganensis</name>
    <dbReference type="NCBI Taxonomy" id="2684470"/>
    <lineage>
        <taxon>Bacteria</taxon>
        <taxon>Bacillati</taxon>
        <taxon>Actinomycetota</taxon>
        <taxon>Actinomycetes</taxon>
        <taxon>Pseudonocardiales</taxon>
        <taxon>Pseudonocardiaceae</taxon>
        <taxon>Actinokineospora</taxon>
    </lineage>
</organism>
<dbReference type="RefSeq" id="WP_187220350.1">
    <property type="nucleotide sequence ID" value="NZ_JABVED010000005.1"/>
</dbReference>
<name>A0ABR7L649_9PSEU</name>
<keyword evidence="2" id="KW-1185">Reference proteome</keyword>